<organism evidence="2">
    <name type="scientific">Aliivibrio wodanis</name>
    <dbReference type="NCBI Taxonomy" id="80852"/>
    <lineage>
        <taxon>Bacteria</taxon>
        <taxon>Pseudomonadati</taxon>
        <taxon>Pseudomonadota</taxon>
        <taxon>Gammaproteobacteria</taxon>
        <taxon>Vibrionales</taxon>
        <taxon>Vibrionaceae</taxon>
        <taxon>Aliivibrio</taxon>
    </lineage>
</organism>
<keyword evidence="1" id="KW-0732">Signal</keyword>
<proteinExistence type="predicted"/>
<feature type="chain" id="PRO_5024377658" evidence="1">
    <location>
        <begin position="21"/>
        <end position="76"/>
    </location>
</feature>
<sequence>MKLTICVALTIYLFSSTLLAKSVNSYYKMHQSKRCETLNTTLAHVTKVLSFSEGKEYKEKLKEKKALKKLRKEKGC</sequence>
<dbReference type="OrthoDB" id="5919034at2"/>
<accession>A0A5Q4ZST1</accession>
<protein>
    <submittedName>
        <fullName evidence="2">Uncharacterized protein</fullName>
    </submittedName>
</protein>
<feature type="signal peptide" evidence="1">
    <location>
        <begin position="1"/>
        <end position="20"/>
    </location>
</feature>
<evidence type="ECO:0000313" key="2">
    <source>
        <dbReference type="EMBL" id="VVV06204.1"/>
    </source>
</evidence>
<dbReference type="AlphaFoldDB" id="A0A5Q4ZST1"/>
<name>A0A5Q4ZST1_9GAMM</name>
<reference evidence="2" key="1">
    <citation type="submission" date="2019-09" db="EMBL/GenBank/DDBJ databases">
        <authorList>
            <person name="Hjerde E."/>
        </authorList>
    </citation>
    <scope>NUCLEOTIDE SEQUENCE</scope>
    <source>
        <strain evidence="2">06/09/160</strain>
    </source>
</reference>
<dbReference type="EMBL" id="LR721751">
    <property type="protein sequence ID" value="VVV06204.1"/>
    <property type="molecule type" value="Genomic_DNA"/>
</dbReference>
<gene>
    <name evidence="2" type="ORF">AW0309160_03688</name>
</gene>
<evidence type="ECO:0000256" key="1">
    <source>
        <dbReference type="SAM" id="SignalP"/>
    </source>
</evidence>